<organism evidence="4 5">
    <name type="scientific">Cecembia lonarensis (strain CCUG 58316 / KCTC 22772 / LW9)</name>
    <dbReference type="NCBI Taxonomy" id="1225176"/>
    <lineage>
        <taxon>Bacteria</taxon>
        <taxon>Pseudomonadati</taxon>
        <taxon>Bacteroidota</taxon>
        <taxon>Cytophagia</taxon>
        <taxon>Cytophagales</taxon>
        <taxon>Cyclobacteriaceae</taxon>
        <taxon>Cecembia</taxon>
    </lineage>
</organism>
<gene>
    <name evidence="4" type="ORF">B879_00480</name>
</gene>
<dbReference type="PANTHER" id="PTHR36509">
    <property type="entry name" value="BLL3101 PROTEIN"/>
    <property type="match status" value="1"/>
</dbReference>
<dbReference type="InterPro" id="IPR010621">
    <property type="entry name" value="DUF1214"/>
</dbReference>
<reference evidence="4 5" key="1">
    <citation type="journal article" date="2012" name="J. Bacteriol.">
        <title>Draft Genome Sequence of Cecembia lonarensis Strain LW9T, Isolated from Lonar Lake, a Haloalkaline Lake in India.</title>
        <authorList>
            <person name="Shivaji S."/>
            <person name="Ara S."/>
            <person name="Singh A."/>
            <person name="Pinnaka A.K."/>
        </authorList>
    </citation>
    <scope>NUCLEOTIDE SEQUENCE [LARGE SCALE GENOMIC DNA]</scope>
    <source>
        <strain evidence="4 5">LW9</strain>
    </source>
</reference>
<evidence type="ECO:0000313" key="4">
    <source>
        <dbReference type="EMBL" id="EKB50952.1"/>
    </source>
</evidence>
<evidence type="ECO:0000259" key="3">
    <source>
        <dbReference type="Pfam" id="PF06863"/>
    </source>
</evidence>
<keyword evidence="5" id="KW-1185">Reference proteome</keyword>
<dbReference type="InterPro" id="IPR010679">
    <property type="entry name" value="DUF1254"/>
</dbReference>
<dbReference type="SUPFAM" id="SSF160935">
    <property type="entry name" value="VPA0735-like"/>
    <property type="match status" value="1"/>
</dbReference>
<dbReference type="Pfam" id="PF06863">
    <property type="entry name" value="DUF1254"/>
    <property type="match status" value="1"/>
</dbReference>
<keyword evidence="1" id="KW-0732">Signal</keyword>
<dbReference type="AlphaFoldDB" id="K1LFG9"/>
<feature type="domain" description="DUF1214" evidence="2">
    <location>
        <begin position="366"/>
        <end position="471"/>
    </location>
</feature>
<dbReference type="Gene3D" id="1.10.3360.10">
    <property type="entry name" value="VPA0735-like domain"/>
    <property type="match status" value="1"/>
</dbReference>
<dbReference type="InterPro" id="IPR037049">
    <property type="entry name" value="DUF1214_C_sf"/>
</dbReference>
<dbReference type="EMBL" id="AMGM01000004">
    <property type="protein sequence ID" value="EKB50952.1"/>
    <property type="molecule type" value="Genomic_DNA"/>
</dbReference>
<dbReference type="PANTHER" id="PTHR36509:SF3">
    <property type="entry name" value="SIGNAL PEPTIDE PROTEIN"/>
    <property type="match status" value="1"/>
</dbReference>
<accession>K1LFG9</accession>
<evidence type="ECO:0008006" key="6">
    <source>
        <dbReference type="Google" id="ProtNLM"/>
    </source>
</evidence>
<feature type="domain" description="DUF1254" evidence="3">
    <location>
        <begin position="83"/>
        <end position="215"/>
    </location>
</feature>
<name>K1LFG9_CECL9</name>
<comment type="caution">
    <text evidence="4">The sequence shown here is derived from an EMBL/GenBank/DDBJ whole genome shotgun (WGS) entry which is preliminary data.</text>
</comment>
<feature type="chain" id="PRO_5003850742" description="DUF1254 domain-containing protein" evidence="1">
    <location>
        <begin position="21"/>
        <end position="488"/>
    </location>
</feature>
<dbReference type="Proteomes" id="UP000004478">
    <property type="component" value="Unassembled WGS sequence"/>
</dbReference>
<proteinExistence type="predicted"/>
<dbReference type="PATRIC" id="fig|1225176.3.peg.508"/>
<dbReference type="Pfam" id="PF06742">
    <property type="entry name" value="DUF1214"/>
    <property type="match status" value="1"/>
</dbReference>
<sequence length="488" mass="54672">MKTMKICYLPFIFLILSALTNCTPKEKSLNSGELQAYHTMSFSEMEQQVIKHRAVEAMIWGMPAVNLDLMYQAMLRETACRDNQMLYWSGLLDWKNQTLTPNTDVIYFTPYFDTKEVGPVVLEIPPADGGAIVGTIMDAWQMPLEDIGPAGADGGKGGKYLILPPGYSGNLPSGYIVLPSLTYKGYALIRSVLKSGSEEDLAKAVEYGKRMKIYPLSQAQAPPATVYVDAAGVLYDATIQYDIRFFESLNRIVQYEPWLERDRTMIDKLRMIGIEKGKPFAPDAEHAQLLNEAAGQGFTFIDGMYKEVVKGGAFAEGSRWSFPQSIAMVFKASQDQFKDPNLYPVDARGLLFSFIFFTPKRMGEGQFYLMALVDKEGQLLDGGKTYKLNVPANAPVRQYWSATLYDLRTHALIREMSHAGRSSQSPGLQVNEDGSVDLYFGPKAPEGKESNWTPTDPKGKFEILFRFYGPLPELFDKSWVLPDIEPVN</sequence>
<evidence type="ECO:0000256" key="1">
    <source>
        <dbReference type="SAM" id="SignalP"/>
    </source>
</evidence>
<protein>
    <recommendedName>
        <fullName evidence="6">DUF1254 domain-containing protein</fullName>
    </recommendedName>
</protein>
<dbReference type="Gene3D" id="2.60.120.600">
    <property type="entry name" value="Domain of unknown function DUF1214, C-terminal domain"/>
    <property type="match status" value="1"/>
</dbReference>
<dbReference type="Gene3D" id="2.60.40.1610">
    <property type="entry name" value="Domain of unknown function DUF1254"/>
    <property type="match status" value="1"/>
</dbReference>
<dbReference type="InterPro" id="IPR037050">
    <property type="entry name" value="DUF1254_sf"/>
</dbReference>
<evidence type="ECO:0000259" key="2">
    <source>
        <dbReference type="Pfam" id="PF06742"/>
    </source>
</evidence>
<evidence type="ECO:0000313" key="5">
    <source>
        <dbReference type="Proteomes" id="UP000004478"/>
    </source>
</evidence>
<feature type="signal peptide" evidence="1">
    <location>
        <begin position="1"/>
        <end position="20"/>
    </location>
</feature>